<dbReference type="HOGENOM" id="CLU_083918_3_0_2"/>
<dbReference type="GeneID" id="7271183"/>
<dbReference type="OrthoDB" id="28720at2157"/>
<dbReference type="PANTHER" id="PTHR30289:SF1">
    <property type="entry name" value="PEBP (PHOSPHATIDYLETHANOLAMINE-BINDING PROTEIN) FAMILY PROTEIN"/>
    <property type="match status" value="1"/>
</dbReference>
<dbReference type="InterPro" id="IPR008914">
    <property type="entry name" value="PEBP"/>
</dbReference>
<evidence type="ECO:0000313" key="2">
    <source>
        <dbReference type="Proteomes" id="UP000002457"/>
    </source>
</evidence>
<dbReference type="InterPro" id="IPR005247">
    <property type="entry name" value="YbhB_YbcL/LppC-like"/>
</dbReference>
<keyword evidence="2" id="KW-1185">Reference proteome</keyword>
<name>B8GHQ0_METPE</name>
<dbReference type="PANTHER" id="PTHR30289">
    <property type="entry name" value="UNCHARACTERIZED PROTEIN YBCL-RELATED"/>
    <property type="match status" value="1"/>
</dbReference>
<dbReference type="Gene3D" id="3.90.280.10">
    <property type="entry name" value="PEBP-like"/>
    <property type="match status" value="1"/>
</dbReference>
<reference evidence="1 2" key="1">
    <citation type="journal article" date="2015" name="Genome Announc.">
        <title>Complete Genome Sequence of Methanosphaerula palustris E1-9CT, a Hydrogenotrophic Methanogen Isolated from a Minerotrophic Fen Peatland.</title>
        <authorList>
            <person name="Cadillo-Quiroz H."/>
            <person name="Browne P."/>
            <person name="Kyrpides N."/>
            <person name="Woyke T."/>
            <person name="Goodwin L."/>
            <person name="Detter C."/>
            <person name="Yavitt J.B."/>
            <person name="Zinder S.H."/>
        </authorList>
    </citation>
    <scope>NUCLEOTIDE SEQUENCE [LARGE SCALE GENOMIC DNA]</scope>
    <source>
        <strain evidence="2">ATCC BAA-1556 / DSM 19958 / E1-9c</strain>
    </source>
</reference>
<dbReference type="InterPro" id="IPR036610">
    <property type="entry name" value="PEBP-like_sf"/>
</dbReference>
<dbReference type="RefSeq" id="WP_012617974.1">
    <property type="nucleotide sequence ID" value="NC_011832.1"/>
</dbReference>
<protein>
    <submittedName>
        <fullName evidence="1">PEBP family protein</fullName>
    </submittedName>
</protein>
<dbReference type="KEGG" id="mpl:Mpal_1322"/>
<dbReference type="eggNOG" id="arCOG04702">
    <property type="taxonomic scope" value="Archaea"/>
</dbReference>
<proteinExistence type="predicted"/>
<sequence>MKDLTVRLDYGELPEIFTCYGENVSPRIVYGPLDPAVKSLAVVAINPFEPGCTFTTWLICNIPPVVVVPPRIPKEKVIDLPFSAIQGMNDFGTIGYRGPCPKEGETHQITFKVYGLDSQLDLPGGFTKDELNAAMQGHVIQFGNTIAMYRR</sequence>
<dbReference type="NCBIfam" id="TIGR00481">
    <property type="entry name" value="YbhB/YbcL family Raf kinase inhibitor-like protein"/>
    <property type="match status" value="1"/>
</dbReference>
<dbReference type="Pfam" id="PF01161">
    <property type="entry name" value="PBP"/>
    <property type="match status" value="1"/>
</dbReference>
<dbReference type="SUPFAM" id="SSF49777">
    <property type="entry name" value="PEBP-like"/>
    <property type="match status" value="1"/>
</dbReference>
<dbReference type="EMBL" id="CP001338">
    <property type="protein sequence ID" value="ACL16655.1"/>
    <property type="molecule type" value="Genomic_DNA"/>
</dbReference>
<gene>
    <name evidence="1" type="ordered locus">Mpal_1322</name>
</gene>
<dbReference type="Proteomes" id="UP000002457">
    <property type="component" value="Chromosome"/>
</dbReference>
<dbReference type="CDD" id="cd00865">
    <property type="entry name" value="PEBP_bact_arch"/>
    <property type="match status" value="1"/>
</dbReference>
<organism evidence="1 2">
    <name type="scientific">Methanosphaerula palustris (strain ATCC BAA-1556 / DSM 19958 / E1-9c)</name>
    <dbReference type="NCBI Taxonomy" id="521011"/>
    <lineage>
        <taxon>Archaea</taxon>
        <taxon>Methanobacteriati</taxon>
        <taxon>Methanobacteriota</taxon>
        <taxon>Stenosarchaea group</taxon>
        <taxon>Methanomicrobia</taxon>
        <taxon>Methanomicrobiales</taxon>
        <taxon>Methanoregulaceae</taxon>
        <taxon>Methanosphaerula</taxon>
    </lineage>
</organism>
<evidence type="ECO:0000313" key="1">
    <source>
        <dbReference type="EMBL" id="ACL16655.1"/>
    </source>
</evidence>
<dbReference type="AlphaFoldDB" id="B8GHQ0"/>
<accession>B8GHQ0</accession>
<dbReference type="STRING" id="521011.Mpal_1322"/>